<sequence>MRNRMLRLGLVAAFSAVVAFGTVSGLSDANGDDRADSVWPAAAKSHVLADSVWPVAARSAETAADGAGS</sequence>
<proteinExistence type="predicted"/>
<dbReference type="Proteomes" id="UP000516373">
    <property type="component" value="Chromosome"/>
</dbReference>
<keyword evidence="1" id="KW-0732">Signal</keyword>
<protein>
    <recommendedName>
        <fullName evidence="4">Secreted protein</fullName>
    </recommendedName>
</protein>
<dbReference type="AlphaFoldDB" id="A0A7G1NGH8"/>
<dbReference type="KEGG" id="stui:GCM10017668_37340"/>
<reference evidence="2 3" key="1">
    <citation type="journal article" date="2014" name="Int. J. Syst. Evol. Microbiol.">
        <title>Complete genome sequence of Corynebacterium casei LMG S-19264T (=DSM 44701T), isolated from a smear-ripened cheese.</title>
        <authorList>
            <consortium name="US DOE Joint Genome Institute (JGI-PGF)"/>
            <person name="Walter F."/>
            <person name="Albersmeier A."/>
            <person name="Kalinowski J."/>
            <person name="Ruckert C."/>
        </authorList>
    </citation>
    <scope>NUCLEOTIDE SEQUENCE [LARGE SCALE GENOMIC DNA]</scope>
    <source>
        <strain evidence="2 3">JCM 4255</strain>
    </source>
</reference>
<feature type="chain" id="PRO_5038606285" description="Secreted protein" evidence="1">
    <location>
        <begin position="22"/>
        <end position="69"/>
    </location>
</feature>
<dbReference type="EMBL" id="AP023439">
    <property type="protein sequence ID" value="BCL21891.1"/>
    <property type="molecule type" value="Genomic_DNA"/>
</dbReference>
<organism evidence="2 3">
    <name type="scientific">Streptomyces tuirus</name>
    <dbReference type="NCBI Taxonomy" id="68278"/>
    <lineage>
        <taxon>Bacteria</taxon>
        <taxon>Bacillati</taxon>
        <taxon>Actinomycetota</taxon>
        <taxon>Actinomycetes</taxon>
        <taxon>Kitasatosporales</taxon>
        <taxon>Streptomycetaceae</taxon>
        <taxon>Streptomyces</taxon>
    </lineage>
</organism>
<accession>A0A7G1NGH8</accession>
<feature type="signal peptide" evidence="1">
    <location>
        <begin position="1"/>
        <end position="21"/>
    </location>
</feature>
<evidence type="ECO:0000313" key="3">
    <source>
        <dbReference type="Proteomes" id="UP000516373"/>
    </source>
</evidence>
<evidence type="ECO:0000313" key="2">
    <source>
        <dbReference type="EMBL" id="BCL21891.1"/>
    </source>
</evidence>
<name>A0A7G1NGH8_9ACTN</name>
<evidence type="ECO:0008006" key="4">
    <source>
        <dbReference type="Google" id="ProtNLM"/>
    </source>
</evidence>
<evidence type="ECO:0000256" key="1">
    <source>
        <dbReference type="SAM" id="SignalP"/>
    </source>
</evidence>
<gene>
    <name evidence="2" type="ORF">GCM10017668_37340</name>
</gene>